<dbReference type="InterPro" id="IPR011054">
    <property type="entry name" value="Rudment_hybrid_motif"/>
</dbReference>
<organism evidence="15 16">
    <name type="scientific">Aspergillus ochraceoroseus IBT 24754</name>
    <dbReference type="NCBI Taxonomy" id="1392256"/>
    <lineage>
        <taxon>Eukaryota</taxon>
        <taxon>Fungi</taxon>
        <taxon>Dikarya</taxon>
        <taxon>Ascomycota</taxon>
        <taxon>Pezizomycotina</taxon>
        <taxon>Eurotiomycetes</taxon>
        <taxon>Eurotiomycetidae</taxon>
        <taxon>Eurotiales</taxon>
        <taxon>Aspergillaceae</taxon>
        <taxon>Aspergillus</taxon>
        <taxon>Aspergillus subgen. Nidulantes</taxon>
    </lineage>
</organism>
<sequence>MATESSFPVWRSRVDLRGEQFKQNKTAWISVINRFEQALQLVSAEGDQVSLKRHQSRGQLLPRDRVALLLDQDTPFLELGAFAGFGNRDSTPCANLIAGIGNVSTYMFLTSRLVLKTNRMMEVAFENDLPLISLVQSAGVFLPQQFRVFHKGGQLFRDLAVRTQHGKPSCAIVFGSSTAGGAYHPALSDYTIFVENQAQAFLGGPPLVKMATGEVIGAEALGGANVHATITGLADQVAIDEFDAIMKAREWVASLHERAPRIHGLITPAAPRYSIEDLLSIVNPDIRKPLDMFEVLLRIVDDSRLSVFKPKYGPNMITAWAHILGFPIGIIANQISVINPNEASKTTQFIRLCNQQNIPLIFFHNVTGFMVGAKAEHAGIIKMGAQLVSAVSCSKVPHISLILGASYGAGNYAMCGRAYRPRFIFTWPTGRCSVMGPDQLSGVMETIQASSAKSKGQVLSPEKLKNQVESFRQQAQNDSECYATSSMLIDDGIIDPRDTRDLGAPALFPRKLFSAQGDLLFVEQINIQVSEIPIRGVTRSWGLRSEQCPIIPPSRLFVSSSEMTKTSSQNEWPVHAAPLRKPLYVAAPPLREDGRPIIQRVMIANRGEIACRIIQTCRKLNISSIAIFTNCMFRDSSSLHIRHADESINIGSINHSKHNPFLDIDLLIRTALSVQADAIHPGYGYLSENAEFAQAVRQAGMIFIGPGHQAMSTLGDKRAAKDYLRKHAPDVPLIPGYAGSSQDAKELGKVAAEIGFPVMLKASAGGGGKGMRIIRKPDELQAELERAQSEAQRSFGSADCILEKYVESSKHVEIQIVGDSHGEVISFFERDCSVQRRHQKVIEETPCSFLNPETRQMMSAAALRIARLIGYENAGTVEFVLDIATGKFYFLEVNARLQVEHPITEEVTGVDLVSLQLFVAAGGSLRSLPVLQNITQYGHAIECRLCAEDPRRNFFPENGKIHLWLPAPGPLGPSRDVRYEAAINTGASVSIYFDSMIAKIVVWAPTRALAIEKMVKVLAHTVCVGVKTNQLLLQHSLLHRAFRNPAYTTSFLPGNLDELLREPLCLSNPELRHSFSIIPATVLRNLATSAPSQSRPFQHIRRQFRNQRYDLVNLQYDIITLLDWPYNVPQDSDTARPLICVWKPQSLASQSLSEAYLLAMPDSEDFKGSIESVTGSMSACYNQISQAFRERQMILSGTRYTVSVDSWQPVEANTTGPESCIRTTLEISINGSKILAHVVVNCAKEEALAGCLNREQSVFCHLPVIGTYLEFRRDTALTFIESKRAREKPENGETKTVTAPMPCKVLSVLKKNGDEVKSGDSVMVIESMKMEVTITVSADGKFQTSWKQGDAVGEGKILCNVI</sequence>
<comment type="pathway">
    <text evidence="2">Lipid metabolism; malonyl-CoA biosynthesis; malonyl-CoA from acetyl-CoA: step 1/1.</text>
</comment>
<evidence type="ECO:0000259" key="12">
    <source>
        <dbReference type="PROSITE" id="PS50979"/>
    </source>
</evidence>
<dbReference type="Gene3D" id="2.40.50.100">
    <property type="match status" value="1"/>
</dbReference>
<dbReference type="SMART" id="SM00878">
    <property type="entry name" value="Biotin_carb_C"/>
    <property type="match status" value="1"/>
</dbReference>
<dbReference type="PROSITE" id="PS00867">
    <property type="entry name" value="CPSASE_2"/>
    <property type="match status" value="1"/>
</dbReference>
<dbReference type="Pfam" id="PF00364">
    <property type="entry name" value="Biotin_lipoyl"/>
    <property type="match status" value="1"/>
</dbReference>
<dbReference type="PROSITE" id="PS50989">
    <property type="entry name" value="COA_CT_CTER"/>
    <property type="match status" value="1"/>
</dbReference>
<dbReference type="InterPro" id="IPR000089">
    <property type="entry name" value="Biotin_lipoyl"/>
</dbReference>
<evidence type="ECO:0000313" key="16">
    <source>
        <dbReference type="Proteomes" id="UP000244073"/>
    </source>
</evidence>
<dbReference type="InterPro" id="IPR011053">
    <property type="entry name" value="Single_hybrid_motif"/>
</dbReference>
<feature type="domain" description="Biotin carboxylation" evidence="12">
    <location>
        <begin position="597"/>
        <end position="1057"/>
    </location>
</feature>
<feature type="domain" description="CoA carboxyltransferase C-terminal" evidence="14">
    <location>
        <begin position="274"/>
        <end position="522"/>
    </location>
</feature>
<evidence type="ECO:0000256" key="6">
    <source>
        <dbReference type="ARBA" id="ARBA00022840"/>
    </source>
</evidence>
<dbReference type="Pfam" id="PF02785">
    <property type="entry name" value="Biotin_carb_C"/>
    <property type="match status" value="1"/>
</dbReference>
<evidence type="ECO:0000256" key="3">
    <source>
        <dbReference type="ARBA" id="ARBA00013058"/>
    </source>
</evidence>
<dbReference type="Pfam" id="PF00289">
    <property type="entry name" value="Biotin_carb_N"/>
    <property type="match status" value="1"/>
</dbReference>
<dbReference type="GeneID" id="63811725"/>
<comment type="cofactor">
    <cofactor evidence="1">
        <name>biotin</name>
        <dbReference type="ChEBI" id="CHEBI:57586"/>
    </cofactor>
</comment>
<dbReference type="InterPro" id="IPR029045">
    <property type="entry name" value="ClpP/crotonase-like_dom_sf"/>
</dbReference>
<reference evidence="15 16" key="1">
    <citation type="journal article" date="2018" name="Proc. Natl. Acad. Sci. U.S.A.">
        <title>Linking secondary metabolites to gene clusters through genome sequencing of six diverse Aspergillus species.</title>
        <authorList>
            <person name="Kaerboelling I."/>
            <person name="Vesth T.C."/>
            <person name="Frisvad J.C."/>
            <person name="Nybo J.L."/>
            <person name="Theobald S."/>
            <person name="Kuo A."/>
            <person name="Bowyer P."/>
            <person name="Matsuda Y."/>
            <person name="Mondo S."/>
            <person name="Lyhne E.K."/>
            <person name="Kogle M.E."/>
            <person name="Clum A."/>
            <person name="Lipzen A."/>
            <person name="Salamov A."/>
            <person name="Ngan C.Y."/>
            <person name="Daum C."/>
            <person name="Chiniquy J."/>
            <person name="Barry K."/>
            <person name="LaButti K."/>
            <person name="Haridas S."/>
            <person name="Simmons B.A."/>
            <person name="Magnuson J.K."/>
            <person name="Mortensen U.H."/>
            <person name="Larsen T.O."/>
            <person name="Grigoriev I.V."/>
            <person name="Baker S.E."/>
            <person name="Andersen M.R."/>
        </authorList>
    </citation>
    <scope>NUCLEOTIDE SEQUENCE [LARGE SCALE GENOMIC DNA]</scope>
    <source>
        <strain evidence="15 16">IBT 24754</strain>
    </source>
</reference>
<dbReference type="InterPro" id="IPR034733">
    <property type="entry name" value="AcCoA_carboxyl_beta"/>
</dbReference>
<dbReference type="FunFam" id="3.90.226.10:FF:000021">
    <property type="entry name" value="Acetyl-CoA carboxylase carboxyltransferase subunit"/>
    <property type="match status" value="1"/>
</dbReference>
<evidence type="ECO:0000256" key="5">
    <source>
        <dbReference type="ARBA" id="ARBA00022741"/>
    </source>
</evidence>
<dbReference type="InterPro" id="IPR016185">
    <property type="entry name" value="PreATP-grasp_dom_sf"/>
</dbReference>
<dbReference type="SUPFAM" id="SSF56059">
    <property type="entry name" value="Glutathione synthetase ATP-binding domain-like"/>
    <property type="match status" value="1"/>
</dbReference>
<dbReference type="EC" id="6.4.1.2" evidence="3"/>
<dbReference type="RefSeq" id="XP_040749361.1">
    <property type="nucleotide sequence ID" value="XM_040894843.1"/>
</dbReference>
<dbReference type="PROSITE" id="PS50975">
    <property type="entry name" value="ATP_GRASP"/>
    <property type="match status" value="1"/>
</dbReference>
<dbReference type="InterPro" id="IPR050856">
    <property type="entry name" value="Biotin_carboxylase_complex"/>
</dbReference>
<dbReference type="PANTHER" id="PTHR18866">
    <property type="entry name" value="CARBOXYLASE:PYRUVATE/ACETYL-COA/PROPIONYL-COA CARBOXYLASE"/>
    <property type="match status" value="1"/>
</dbReference>
<feature type="domain" description="CoA carboxyltransferase N-terminal" evidence="13">
    <location>
        <begin position="116"/>
        <end position="267"/>
    </location>
</feature>
<dbReference type="CDD" id="cd06850">
    <property type="entry name" value="biotinyl_domain"/>
    <property type="match status" value="1"/>
</dbReference>
<dbReference type="GO" id="GO:0005524">
    <property type="term" value="F:ATP binding"/>
    <property type="evidence" value="ECO:0007669"/>
    <property type="project" value="UniProtKB-UniRule"/>
</dbReference>
<dbReference type="SUPFAM" id="SSF52440">
    <property type="entry name" value="PreATP-grasp domain"/>
    <property type="match status" value="1"/>
</dbReference>
<dbReference type="PROSITE" id="PS00866">
    <property type="entry name" value="CPSASE_1"/>
    <property type="match status" value="1"/>
</dbReference>
<accession>A0A2T5LNW2</accession>
<dbReference type="UniPathway" id="UPA00363">
    <property type="reaction ID" value="UER00861"/>
</dbReference>
<evidence type="ECO:0000259" key="10">
    <source>
        <dbReference type="PROSITE" id="PS50968"/>
    </source>
</evidence>
<dbReference type="OrthoDB" id="196847at2759"/>
<keyword evidence="5 9" id="KW-0547">Nucleotide-binding</keyword>
<dbReference type="Proteomes" id="UP000244073">
    <property type="component" value="Unassembled WGS sequence"/>
</dbReference>
<dbReference type="InterPro" id="IPR011763">
    <property type="entry name" value="COA_CT_C"/>
</dbReference>
<dbReference type="SUPFAM" id="SSF51230">
    <property type="entry name" value="Single hybrid motif"/>
    <property type="match status" value="1"/>
</dbReference>
<keyword evidence="8" id="KW-0511">Multifunctional enzyme</keyword>
<dbReference type="Gene3D" id="3.90.226.10">
    <property type="entry name" value="2-enoyl-CoA Hydratase, Chain A, domain 1"/>
    <property type="match status" value="2"/>
</dbReference>
<evidence type="ECO:0000256" key="2">
    <source>
        <dbReference type="ARBA" id="ARBA00004956"/>
    </source>
</evidence>
<protein>
    <recommendedName>
        <fullName evidence="3">acetyl-CoA carboxylase</fullName>
        <ecNumber evidence="3">6.4.1.2</ecNumber>
    </recommendedName>
</protein>
<dbReference type="UniPathway" id="UPA00655">
    <property type="reaction ID" value="UER00711"/>
</dbReference>
<dbReference type="PANTHER" id="PTHR18866:SF127">
    <property type="match status" value="1"/>
</dbReference>
<dbReference type="GO" id="GO:0003989">
    <property type="term" value="F:acetyl-CoA carboxylase activity"/>
    <property type="evidence" value="ECO:0007669"/>
    <property type="project" value="UniProtKB-EC"/>
</dbReference>
<evidence type="ECO:0000313" key="15">
    <source>
        <dbReference type="EMBL" id="PTU17969.1"/>
    </source>
</evidence>
<dbReference type="InterPro" id="IPR005479">
    <property type="entry name" value="CPAse_ATP-bd"/>
</dbReference>
<gene>
    <name evidence="15" type="ORF">P175DRAFT_0464360</name>
</gene>
<dbReference type="GO" id="GO:2001295">
    <property type="term" value="P:malonyl-CoA biosynthetic process"/>
    <property type="evidence" value="ECO:0007669"/>
    <property type="project" value="UniProtKB-UniPathway"/>
</dbReference>
<dbReference type="InterPro" id="IPR011761">
    <property type="entry name" value="ATP-grasp"/>
</dbReference>
<dbReference type="EMBL" id="MSFN02000008">
    <property type="protein sequence ID" value="PTU17969.1"/>
    <property type="molecule type" value="Genomic_DNA"/>
</dbReference>
<dbReference type="VEuPathDB" id="FungiDB:P175DRAFT_0464360"/>
<evidence type="ECO:0000256" key="9">
    <source>
        <dbReference type="PROSITE-ProRule" id="PRU00409"/>
    </source>
</evidence>
<name>A0A2T5LNW2_9EURO</name>
<dbReference type="Pfam" id="PF01039">
    <property type="entry name" value="Carboxyl_trans"/>
    <property type="match status" value="1"/>
</dbReference>
<evidence type="ECO:0000256" key="1">
    <source>
        <dbReference type="ARBA" id="ARBA00001953"/>
    </source>
</evidence>
<evidence type="ECO:0000259" key="11">
    <source>
        <dbReference type="PROSITE" id="PS50975"/>
    </source>
</evidence>
<dbReference type="InterPro" id="IPR011764">
    <property type="entry name" value="Biotin_carboxylation_dom"/>
</dbReference>
<dbReference type="PROSITE" id="PS50979">
    <property type="entry name" value="BC"/>
    <property type="match status" value="1"/>
</dbReference>
<dbReference type="Gene3D" id="3.30.470.20">
    <property type="entry name" value="ATP-grasp fold, B domain"/>
    <property type="match status" value="1"/>
</dbReference>
<keyword evidence="4" id="KW-0436">Ligase</keyword>
<comment type="caution">
    <text evidence="15">The sequence shown here is derived from an EMBL/GenBank/DDBJ whole genome shotgun (WGS) entry which is preliminary data.</text>
</comment>
<dbReference type="Pfam" id="PF02786">
    <property type="entry name" value="CPSase_L_D2"/>
    <property type="match status" value="1"/>
</dbReference>
<proteinExistence type="predicted"/>
<dbReference type="PROSITE" id="PS50980">
    <property type="entry name" value="COA_CT_NTER"/>
    <property type="match status" value="1"/>
</dbReference>
<evidence type="ECO:0000256" key="7">
    <source>
        <dbReference type="ARBA" id="ARBA00023267"/>
    </source>
</evidence>
<evidence type="ECO:0000259" key="14">
    <source>
        <dbReference type="PROSITE" id="PS50989"/>
    </source>
</evidence>
<evidence type="ECO:0000256" key="8">
    <source>
        <dbReference type="ARBA" id="ARBA00023268"/>
    </source>
</evidence>
<evidence type="ECO:0000259" key="13">
    <source>
        <dbReference type="PROSITE" id="PS50980"/>
    </source>
</evidence>
<dbReference type="InterPro" id="IPR005482">
    <property type="entry name" value="Biotin_COase_C"/>
</dbReference>
<dbReference type="PROSITE" id="PS50968">
    <property type="entry name" value="BIOTINYL_LIPOYL"/>
    <property type="match status" value="1"/>
</dbReference>
<feature type="domain" description="ATP-grasp" evidence="11">
    <location>
        <begin position="721"/>
        <end position="921"/>
    </location>
</feature>
<dbReference type="GO" id="GO:0006552">
    <property type="term" value="P:L-leucine catabolic process"/>
    <property type="evidence" value="ECO:0007669"/>
    <property type="project" value="UniProtKB-UniPathway"/>
</dbReference>
<dbReference type="SUPFAM" id="SSF51246">
    <property type="entry name" value="Rudiment single hybrid motif"/>
    <property type="match status" value="1"/>
</dbReference>
<dbReference type="InterPro" id="IPR005481">
    <property type="entry name" value="BC-like_N"/>
</dbReference>
<keyword evidence="6 9" id="KW-0067">ATP-binding</keyword>
<dbReference type="InterPro" id="IPR011762">
    <property type="entry name" value="COA_CT_N"/>
</dbReference>
<dbReference type="SUPFAM" id="SSF52096">
    <property type="entry name" value="ClpP/crotonase"/>
    <property type="match status" value="2"/>
</dbReference>
<keyword evidence="7" id="KW-0092">Biotin</keyword>
<dbReference type="GO" id="GO:0046872">
    <property type="term" value="F:metal ion binding"/>
    <property type="evidence" value="ECO:0007669"/>
    <property type="project" value="InterPro"/>
</dbReference>
<dbReference type="FunFam" id="3.30.1490.20:FF:000003">
    <property type="entry name" value="acetyl-CoA carboxylase isoform X1"/>
    <property type="match status" value="1"/>
</dbReference>
<feature type="domain" description="Lipoyl-binding" evidence="10">
    <location>
        <begin position="1288"/>
        <end position="1362"/>
    </location>
</feature>
<evidence type="ECO:0000256" key="4">
    <source>
        <dbReference type="ARBA" id="ARBA00022598"/>
    </source>
</evidence>